<evidence type="ECO:0000313" key="2">
    <source>
        <dbReference type="EMBL" id="KAJ5388283.1"/>
    </source>
</evidence>
<feature type="compositionally biased region" description="Polar residues" evidence="1">
    <location>
        <begin position="463"/>
        <end position="473"/>
    </location>
</feature>
<feature type="compositionally biased region" description="Polar residues" evidence="1">
    <location>
        <begin position="434"/>
        <end position="446"/>
    </location>
</feature>
<feature type="compositionally biased region" description="Polar residues" evidence="1">
    <location>
        <begin position="535"/>
        <end position="548"/>
    </location>
</feature>
<keyword evidence="3" id="KW-1185">Reference proteome</keyword>
<feature type="region of interest" description="Disordered" evidence="1">
    <location>
        <begin position="58"/>
        <end position="125"/>
    </location>
</feature>
<comment type="caution">
    <text evidence="2">The sequence shown here is derived from an EMBL/GenBank/DDBJ whole genome shotgun (WGS) entry which is preliminary data.</text>
</comment>
<gene>
    <name evidence="2" type="ORF">N7509_010824</name>
</gene>
<feature type="region of interest" description="Disordered" evidence="1">
    <location>
        <begin position="392"/>
        <end position="487"/>
    </location>
</feature>
<feature type="compositionally biased region" description="Low complexity" evidence="1">
    <location>
        <begin position="8"/>
        <end position="21"/>
    </location>
</feature>
<proteinExistence type="predicted"/>
<organism evidence="2 3">
    <name type="scientific">Penicillium cosmopolitanum</name>
    <dbReference type="NCBI Taxonomy" id="1131564"/>
    <lineage>
        <taxon>Eukaryota</taxon>
        <taxon>Fungi</taxon>
        <taxon>Dikarya</taxon>
        <taxon>Ascomycota</taxon>
        <taxon>Pezizomycotina</taxon>
        <taxon>Eurotiomycetes</taxon>
        <taxon>Eurotiomycetidae</taxon>
        <taxon>Eurotiales</taxon>
        <taxon>Aspergillaceae</taxon>
        <taxon>Penicillium</taxon>
    </lineage>
</organism>
<reference evidence="2" key="2">
    <citation type="journal article" date="2023" name="IMA Fungus">
        <title>Comparative genomic study of the Penicillium genus elucidates a diverse pangenome and 15 lateral gene transfer events.</title>
        <authorList>
            <person name="Petersen C."/>
            <person name="Sorensen T."/>
            <person name="Nielsen M.R."/>
            <person name="Sondergaard T.E."/>
            <person name="Sorensen J.L."/>
            <person name="Fitzpatrick D.A."/>
            <person name="Frisvad J.C."/>
            <person name="Nielsen K.L."/>
        </authorList>
    </citation>
    <scope>NUCLEOTIDE SEQUENCE</scope>
    <source>
        <strain evidence="2">IBT 29677</strain>
    </source>
</reference>
<dbReference type="OrthoDB" id="5404323at2759"/>
<feature type="region of interest" description="Disordered" evidence="1">
    <location>
        <begin position="512"/>
        <end position="557"/>
    </location>
</feature>
<dbReference type="EMBL" id="JAPZBU010000009">
    <property type="protein sequence ID" value="KAJ5388283.1"/>
    <property type="molecule type" value="Genomic_DNA"/>
</dbReference>
<feature type="compositionally biased region" description="Polar residues" evidence="1">
    <location>
        <begin position="393"/>
        <end position="410"/>
    </location>
</feature>
<reference evidence="2" key="1">
    <citation type="submission" date="2022-12" db="EMBL/GenBank/DDBJ databases">
        <authorList>
            <person name="Petersen C."/>
        </authorList>
    </citation>
    <scope>NUCLEOTIDE SEQUENCE</scope>
    <source>
        <strain evidence="2">IBT 29677</strain>
    </source>
</reference>
<dbReference type="AlphaFoldDB" id="A0A9W9VS18"/>
<protein>
    <submittedName>
        <fullName evidence="2">Uncharacterized protein</fullName>
    </submittedName>
</protein>
<dbReference type="Proteomes" id="UP001147747">
    <property type="component" value="Unassembled WGS sequence"/>
</dbReference>
<feature type="region of interest" description="Disordered" evidence="1">
    <location>
        <begin position="1"/>
        <end position="33"/>
    </location>
</feature>
<feature type="compositionally biased region" description="Polar residues" evidence="1">
    <location>
        <begin position="100"/>
        <end position="117"/>
    </location>
</feature>
<evidence type="ECO:0000256" key="1">
    <source>
        <dbReference type="SAM" id="MobiDB-lite"/>
    </source>
</evidence>
<dbReference type="RefSeq" id="XP_056486081.1">
    <property type="nucleotide sequence ID" value="XM_056635461.1"/>
</dbReference>
<evidence type="ECO:0000313" key="3">
    <source>
        <dbReference type="Proteomes" id="UP001147747"/>
    </source>
</evidence>
<accession>A0A9W9VS18</accession>
<dbReference type="GeneID" id="81374441"/>
<feature type="compositionally biased region" description="Low complexity" evidence="1">
    <location>
        <begin position="65"/>
        <end position="78"/>
    </location>
</feature>
<name>A0A9W9VS18_9EURO</name>
<sequence>MLLNLGLTADAAAAHSTDSTSPQPDTPSAPSSPSCYAAGLLLPALPFLGTLYSPNTKQIDGPVQPAESASAPAMSPVAVTPREGESSQTPTPPPTLAQPRVSSYTNRKPTRPKTSYQLAHPASHARHKRLRLRPRLLLQLQQVSQTPRPLPILDILPSTIYNSLLAGKFPALFRGRNGLGPNDLVIVMSELYERTVSIIPEKAPKSEAENHDHREVVATICQMLQEDAHLKGKAEICLNFGPIWEATPLPSGSYEFVARTENGLRVMRWALRAGKSRRSSSVHPVTQPREEGKRFTFSVIDPQTRRHPVIASMTRNQLEIFDEYSAVARSNTGPTTPTSAMSVISDLSDAEAPIEPNDVVTLDDGLRTLIITTSIWVAFREGWSPNFSYRDPLSSSNGKPIVSPTSSRNGSPAVAKNENKNTNEQDDLSPMKEVTSNGKRCMSVSSFRRPITTAPAEGDKSFGSLNKRSNSTGAAFMERAKQRTASGITTRLNRHSMFTATGENGREVVVSRPASLRQSSFDPDDTIQRPDRSQTKSNPRGTNENSKPPLQPDRATLDRHPAAYPASWQDHGKDIDPAKTKRRHRFSSLFTVFHRKGTVH</sequence>